<evidence type="ECO:0000313" key="2">
    <source>
        <dbReference type="Proteomes" id="UP000509684"/>
    </source>
</evidence>
<name>A0A7D5NCU3_9PROT</name>
<gene>
    <name evidence="1" type="ORF">HWD57_12830</name>
</gene>
<dbReference type="EMBL" id="CP058708">
    <property type="protein sequence ID" value="QLH50571.1"/>
    <property type="molecule type" value="Genomic_DNA"/>
</dbReference>
<evidence type="ECO:0000313" key="1">
    <source>
        <dbReference type="EMBL" id="QLH50571.1"/>
    </source>
</evidence>
<organism evidence="1 2">
    <name type="scientific">Candidatus Accumulibacter cognatus</name>
    <dbReference type="NCBI Taxonomy" id="2954383"/>
    <lineage>
        <taxon>Bacteria</taxon>
        <taxon>Pseudomonadati</taxon>
        <taxon>Pseudomonadota</taxon>
        <taxon>Betaproteobacteria</taxon>
        <taxon>Candidatus Accumulibacter</taxon>
    </lineage>
</organism>
<sequence length="67" mass="7338">MNAGRSSSTAGMQVCNPDQERPERALALFGSVTDDLQGSLVGTESTLERPDLGRQLAALFKRQQKFR</sequence>
<dbReference type="KEGG" id="acog:HWD57_12830"/>
<dbReference type="AlphaFoldDB" id="A0A7D5NCU3"/>
<protein>
    <submittedName>
        <fullName evidence="1">Uncharacterized protein</fullName>
    </submittedName>
</protein>
<dbReference type="Proteomes" id="UP000509684">
    <property type="component" value="Chromosome"/>
</dbReference>
<reference evidence="1 2" key="1">
    <citation type="journal article" date="2019" name="Microbiome">
        <title>Annotated bacterial chromosomes from frame-shift-corrected long-read metagenomic data.</title>
        <authorList>
            <person name="Arumugam K."/>
            <person name="Bagci C."/>
            <person name="Bessarab I."/>
            <person name="Beier S."/>
            <person name="Buchfink B."/>
            <person name="Gorska A."/>
            <person name="Qiu G."/>
            <person name="Huson D.H."/>
            <person name="Williams R.B.H."/>
        </authorList>
    </citation>
    <scope>NUCLEOTIDE SEQUENCE [LARGE SCALE GENOMIC DNA]</scope>
    <source>
        <strain evidence="1">SSA1</strain>
    </source>
</reference>
<proteinExistence type="predicted"/>
<accession>A0A7D5NCU3</accession>